<organism evidence="2 3">
    <name type="scientific">Ophiocordyceps unilateralis</name>
    <name type="common">Zombie-ant fungus</name>
    <name type="synonym">Torrubia unilateralis</name>
    <dbReference type="NCBI Taxonomy" id="268505"/>
    <lineage>
        <taxon>Eukaryota</taxon>
        <taxon>Fungi</taxon>
        <taxon>Dikarya</taxon>
        <taxon>Ascomycota</taxon>
        <taxon>Pezizomycotina</taxon>
        <taxon>Sordariomycetes</taxon>
        <taxon>Hypocreomycetidae</taxon>
        <taxon>Hypocreales</taxon>
        <taxon>Ophiocordycipitaceae</taxon>
        <taxon>Ophiocordyceps</taxon>
    </lineage>
</organism>
<gene>
    <name evidence="2" type="ORF">XA68_12789</name>
</gene>
<name>A0A2A9PDZ8_OPHUN</name>
<proteinExistence type="predicted"/>
<protein>
    <submittedName>
        <fullName evidence="2">Uncharacterized protein</fullName>
    </submittedName>
</protein>
<evidence type="ECO:0000313" key="3">
    <source>
        <dbReference type="Proteomes" id="UP000037136"/>
    </source>
</evidence>
<dbReference type="EMBL" id="LAZP02000225">
    <property type="protein sequence ID" value="PFH59123.1"/>
    <property type="molecule type" value="Genomic_DNA"/>
</dbReference>
<comment type="caution">
    <text evidence="2">The sequence shown here is derived from an EMBL/GenBank/DDBJ whole genome shotgun (WGS) entry which is preliminary data.</text>
</comment>
<dbReference type="STRING" id="268505.A0A2A9PDZ8"/>
<evidence type="ECO:0000313" key="2">
    <source>
        <dbReference type="EMBL" id="PFH59123.1"/>
    </source>
</evidence>
<reference evidence="2 3" key="2">
    <citation type="journal article" date="2017" name="Sci. Rep.">
        <title>Ant-infecting Ophiocordyceps genomes reveal a high diversity of potential behavioral manipulation genes and a possible major role for enterotoxins.</title>
        <authorList>
            <person name="de Bekker C."/>
            <person name="Ohm R.A."/>
            <person name="Evans H.C."/>
            <person name="Brachmann A."/>
            <person name="Hughes D.P."/>
        </authorList>
    </citation>
    <scope>NUCLEOTIDE SEQUENCE [LARGE SCALE GENOMIC DNA]</scope>
    <source>
        <strain evidence="2 3">SC16a</strain>
    </source>
</reference>
<keyword evidence="3" id="KW-1185">Reference proteome</keyword>
<evidence type="ECO:0000256" key="1">
    <source>
        <dbReference type="SAM" id="MobiDB-lite"/>
    </source>
</evidence>
<accession>A0A2A9PDZ8</accession>
<dbReference type="OrthoDB" id="194358at2759"/>
<sequence>MAQKCLCLKMTSISATSFLHHTSQWPNAQCPCVRGDNEAPDFLYCMTCDCMYCTKCWKEQHSNPRQEQTLSSDAMTIHTTLKVRLDEYSLLQEAVKVYSEKANSHRPGVRSEWFGVTAKNDAGNYMLSEGPAYEDIILEPCGSSSPITYPALVSFVGERDAGRASYQSFDQVFALQSQQHLQDARRWRLWISELDHPILYADCEGMDGDEIPAQLSSKEGQEQESPGSGSAETLIQFNPQKIDWQDGAKEGEAVSRRRITKTLFPMILYIFSDVVVYIVHNRI</sequence>
<reference evidence="2 3" key="1">
    <citation type="journal article" date="2015" name="BMC Genomics">
        <title>Gene expression during zombie ant biting behavior reflects the complexity underlying fungal parasitic behavioral manipulation.</title>
        <authorList>
            <person name="de Bekker C."/>
            <person name="Ohm R.A."/>
            <person name="Loreto R.G."/>
            <person name="Sebastian A."/>
            <person name="Albert I."/>
            <person name="Merrow M."/>
            <person name="Brachmann A."/>
            <person name="Hughes D.P."/>
        </authorList>
    </citation>
    <scope>NUCLEOTIDE SEQUENCE [LARGE SCALE GENOMIC DNA]</scope>
    <source>
        <strain evidence="2 3">SC16a</strain>
    </source>
</reference>
<feature type="region of interest" description="Disordered" evidence="1">
    <location>
        <begin position="210"/>
        <end position="232"/>
    </location>
</feature>
<feature type="compositionally biased region" description="Polar residues" evidence="1">
    <location>
        <begin position="214"/>
        <end position="232"/>
    </location>
</feature>
<dbReference type="AlphaFoldDB" id="A0A2A9PDZ8"/>
<dbReference type="Proteomes" id="UP000037136">
    <property type="component" value="Unassembled WGS sequence"/>
</dbReference>